<evidence type="ECO:0000313" key="2">
    <source>
        <dbReference type="EMBL" id="KAJ2904935.1"/>
    </source>
</evidence>
<dbReference type="Proteomes" id="UP001201980">
    <property type="component" value="Unassembled WGS sequence"/>
</dbReference>
<gene>
    <name evidence="2" type="ORF">MKZ38_006800</name>
</gene>
<dbReference type="AlphaFoldDB" id="A0AAD5RW24"/>
<dbReference type="EMBL" id="JAKWBI020000041">
    <property type="protein sequence ID" value="KAJ2904935.1"/>
    <property type="molecule type" value="Genomic_DNA"/>
</dbReference>
<organism evidence="2 3">
    <name type="scientific">Zalerion maritima</name>
    <dbReference type="NCBI Taxonomy" id="339359"/>
    <lineage>
        <taxon>Eukaryota</taxon>
        <taxon>Fungi</taxon>
        <taxon>Dikarya</taxon>
        <taxon>Ascomycota</taxon>
        <taxon>Pezizomycotina</taxon>
        <taxon>Sordariomycetes</taxon>
        <taxon>Lulworthiomycetidae</taxon>
        <taxon>Lulworthiales</taxon>
        <taxon>Lulworthiaceae</taxon>
        <taxon>Zalerion</taxon>
    </lineage>
</organism>
<accession>A0AAD5RW24</accession>
<feature type="region of interest" description="Disordered" evidence="1">
    <location>
        <begin position="77"/>
        <end position="314"/>
    </location>
</feature>
<proteinExistence type="predicted"/>
<feature type="compositionally biased region" description="Basic and acidic residues" evidence="1">
    <location>
        <begin position="238"/>
        <end position="252"/>
    </location>
</feature>
<feature type="region of interest" description="Disordered" evidence="1">
    <location>
        <begin position="1"/>
        <end position="65"/>
    </location>
</feature>
<feature type="compositionally biased region" description="Low complexity" evidence="1">
    <location>
        <begin position="174"/>
        <end position="191"/>
    </location>
</feature>
<sequence length="387" mass="42184">MSCYYDSSLASGSGFGHPSSTATGSGAPPPPPPGPPGSNPPPSRQGSPEEVDPQDMSSSEFEEKYFPLTRRKRCMACSKSLTYRDFRPRRPKRGTKPTAKCRACREEEVPVRKERNEAPMRKRQEKVAAKREKMRRERRMCRRDGDSEGPGRRSGGPGEPSRPPHPASRDPRVSGGVAPPRAPRAAVPSRGLSADPPMMISGSPLGPEDQLAAASTPGRRPRATSRLFPAPPVAGSPERPRYFSPRRPELPGRRSPGAAPRERRIGLGSPLFAPRDGLHDEGMRGGLLGQARRHREPQVRPPLPLRRAAATAADSMREAAANGWAMTPEEVAALEEIVRATEGSLARPSENVVGVVLEAARNDWAMLEEHVSALEGLVRLWEDEEEE</sequence>
<feature type="compositionally biased region" description="Pro residues" evidence="1">
    <location>
        <begin position="27"/>
        <end position="43"/>
    </location>
</feature>
<comment type="caution">
    <text evidence="2">The sequence shown here is derived from an EMBL/GenBank/DDBJ whole genome shotgun (WGS) entry which is preliminary data.</text>
</comment>
<feature type="compositionally biased region" description="Basic and acidic residues" evidence="1">
    <location>
        <begin position="103"/>
        <end position="135"/>
    </location>
</feature>
<reference evidence="2" key="1">
    <citation type="submission" date="2022-07" db="EMBL/GenBank/DDBJ databases">
        <title>Draft genome sequence of Zalerion maritima ATCC 34329, a (micro)plastics degrading marine fungus.</title>
        <authorList>
            <person name="Paco A."/>
            <person name="Goncalves M.F.M."/>
            <person name="Rocha-Santos T.A.P."/>
            <person name="Alves A."/>
        </authorList>
    </citation>
    <scope>NUCLEOTIDE SEQUENCE</scope>
    <source>
        <strain evidence="2">ATCC 34329</strain>
    </source>
</reference>
<keyword evidence="3" id="KW-1185">Reference proteome</keyword>
<name>A0AAD5RW24_9PEZI</name>
<evidence type="ECO:0000256" key="1">
    <source>
        <dbReference type="SAM" id="MobiDB-lite"/>
    </source>
</evidence>
<feature type="compositionally biased region" description="Basic and acidic residues" evidence="1">
    <location>
        <begin position="142"/>
        <end position="151"/>
    </location>
</feature>
<protein>
    <submittedName>
        <fullName evidence="2">Uncharacterized protein</fullName>
    </submittedName>
</protein>
<evidence type="ECO:0000313" key="3">
    <source>
        <dbReference type="Proteomes" id="UP001201980"/>
    </source>
</evidence>